<evidence type="ECO:0000256" key="1">
    <source>
        <dbReference type="SAM" id="MobiDB-lite"/>
    </source>
</evidence>
<sequence length="123" mass="13742">LCALKRRSIKAQKSHRDSTPARKIGGGLFTPEDNGDSDVDHCGSLSWRGSRQWRITRTNTVRPCTSSCVIFTLNREIHTLNAPVSQACSPNRKPPGFEPGTSRTQSENHTPRPLSRSWNVRFA</sequence>
<dbReference type="Proteomes" id="UP000075809">
    <property type="component" value="Unassembled WGS sequence"/>
</dbReference>
<evidence type="ECO:0000313" key="3">
    <source>
        <dbReference type="Proteomes" id="UP000075809"/>
    </source>
</evidence>
<feature type="non-terminal residue" evidence="2">
    <location>
        <position position="1"/>
    </location>
</feature>
<dbReference type="EMBL" id="KQ982944">
    <property type="protein sequence ID" value="KYQ48825.1"/>
    <property type="molecule type" value="Genomic_DNA"/>
</dbReference>
<dbReference type="AlphaFoldDB" id="A0A151WM99"/>
<gene>
    <name evidence="2" type="ORF">ALC60_11876</name>
</gene>
<evidence type="ECO:0000313" key="2">
    <source>
        <dbReference type="EMBL" id="KYQ48825.1"/>
    </source>
</evidence>
<reference evidence="2 3" key="1">
    <citation type="submission" date="2015-09" db="EMBL/GenBank/DDBJ databases">
        <title>Trachymyrmex zeteki WGS genome.</title>
        <authorList>
            <person name="Nygaard S."/>
            <person name="Hu H."/>
            <person name="Boomsma J."/>
            <person name="Zhang G."/>
        </authorList>
    </citation>
    <scope>NUCLEOTIDE SEQUENCE [LARGE SCALE GENOMIC DNA]</scope>
    <source>
        <strain evidence="2">Tzet28-1</strain>
        <tissue evidence="2">Whole body</tissue>
    </source>
</reference>
<organism evidence="2 3">
    <name type="scientific">Mycetomoellerius zeteki</name>
    <dbReference type="NCBI Taxonomy" id="64791"/>
    <lineage>
        <taxon>Eukaryota</taxon>
        <taxon>Metazoa</taxon>
        <taxon>Ecdysozoa</taxon>
        <taxon>Arthropoda</taxon>
        <taxon>Hexapoda</taxon>
        <taxon>Insecta</taxon>
        <taxon>Pterygota</taxon>
        <taxon>Neoptera</taxon>
        <taxon>Endopterygota</taxon>
        <taxon>Hymenoptera</taxon>
        <taxon>Apocrita</taxon>
        <taxon>Aculeata</taxon>
        <taxon>Formicoidea</taxon>
        <taxon>Formicidae</taxon>
        <taxon>Myrmicinae</taxon>
        <taxon>Mycetomoellerius</taxon>
    </lineage>
</organism>
<feature type="region of interest" description="Disordered" evidence="1">
    <location>
        <begin position="84"/>
        <end position="123"/>
    </location>
</feature>
<feature type="region of interest" description="Disordered" evidence="1">
    <location>
        <begin position="7"/>
        <end position="35"/>
    </location>
</feature>
<proteinExistence type="predicted"/>
<name>A0A151WM99_9HYME</name>
<keyword evidence="3" id="KW-1185">Reference proteome</keyword>
<protein>
    <submittedName>
        <fullName evidence="2">Uncharacterized protein</fullName>
    </submittedName>
</protein>
<accession>A0A151WM99</accession>